<dbReference type="Pfam" id="PF13765">
    <property type="entry name" value="PRY"/>
    <property type="match status" value="1"/>
</dbReference>
<dbReference type="InterPro" id="IPR013320">
    <property type="entry name" value="ConA-like_dom_sf"/>
</dbReference>
<dbReference type="InterPro" id="IPR007175">
    <property type="entry name" value="Rpr2/Snm1/Rpp21"/>
</dbReference>
<evidence type="ECO:0000256" key="19">
    <source>
        <dbReference type="ARBA" id="ARBA00056591"/>
    </source>
</evidence>
<evidence type="ECO:0000256" key="2">
    <source>
        <dbReference type="ARBA" id="ARBA00004123"/>
    </source>
</evidence>
<evidence type="ECO:0000256" key="1">
    <source>
        <dbReference type="ARBA" id="ARBA00000900"/>
    </source>
</evidence>
<keyword evidence="14" id="KW-0862">Zinc</keyword>
<evidence type="ECO:0000256" key="6">
    <source>
        <dbReference type="ARBA" id="ARBA00008518"/>
    </source>
</evidence>
<comment type="subcellular location">
    <subcellularLocation>
        <location evidence="4">Cytoplasm</location>
        <location evidence="4">Cytosol</location>
    </subcellularLocation>
    <subcellularLocation>
        <location evidence="3">Mitochondrion</location>
    </subcellularLocation>
    <subcellularLocation>
        <location evidence="2">Nucleus</location>
    </subcellularLocation>
</comment>
<organism evidence="29 30">
    <name type="scientific">Monodon monoceros</name>
    <name type="common">Narwhal</name>
    <name type="synonym">Ceratodon monodon</name>
    <dbReference type="NCBI Taxonomy" id="40151"/>
    <lineage>
        <taxon>Eukaryota</taxon>
        <taxon>Metazoa</taxon>
        <taxon>Chordata</taxon>
        <taxon>Craniata</taxon>
        <taxon>Vertebrata</taxon>
        <taxon>Euteleostomi</taxon>
        <taxon>Mammalia</taxon>
        <taxon>Eutheria</taxon>
        <taxon>Laurasiatheria</taxon>
        <taxon>Artiodactyla</taxon>
        <taxon>Whippomorpha</taxon>
        <taxon>Cetacea</taxon>
        <taxon>Odontoceti</taxon>
        <taxon>Monodontidae</taxon>
        <taxon>Monodon</taxon>
    </lineage>
</organism>
<dbReference type="PROSITE" id="PS00518">
    <property type="entry name" value="ZF_RING_1"/>
    <property type="match status" value="1"/>
</dbReference>
<feature type="domain" description="B box-type" evidence="27">
    <location>
        <begin position="88"/>
        <end position="129"/>
    </location>
</feature>
<keyword evidence="16 24" id="KW-0175">Coiled coil</keyword>
<dbReference type="GO" id="GO:0005829">
    <property type="term" value="C:cytosol"/>
    <property type="evidence" value="ECO:0007669"/>
    <property type="project" value="UniProtKB-SubCell"/>
</dbReference>
<dbReference type="SMART" id="SM00336">
    <property type="entry name" value="BBOX"/>
    <property type="match status" value="1"/>
</dbReference>
<dbReference type="Pfam" id="PF00622">
    <property type="entry name" value="SPRY"/>
    <property type="match status" value="1"/>
</dbReference>
<evidence type="ECO:0000256" key="3">
    <source>
        <dbReference type="ARBA" id="ARBA00004173"/>
    </source>
</evidence>
<comment type="pathway">
    <text evidence="5">Protein modification; protein ubiquitination.</text>
</comment>
<dbReference type="InterPro" id="IPR043136">
    <property type="entry name" value="B30.2/SPRY_sf"/>
</dbReference>
<dbReference type="SUPFAM" id="SSF49899">
    <property type="entry name" value="Concanavalin A-like lectins/glucanases"/>
    <property type="match status" value="1"/>
</dbReference>
<dbReference type="PROSITE" id="PS50188">
    <property type="entry name" value="B302_SPRY"/>
    <property type="match status" value="1"/>
</dbReference>
<reference evidence="30" key="1">
    <citation type="journal article" date="2019" name="IScience">
        <title>Narwhal Genome Reveals Long-Term Low Genetic Diversity despite Current Large Abundance Size.</title>
        <authorList>
            <person name="Westbury M.V."/>
            <person name="Petersen B."/>
            <person name="Garde E."/>
            <person name="Heide-Jorgensen M.P."/>
            <person name="Lorenzen E.D."/>
        </authorList>
    </citation>
    <scope>NUCLEOTIDE SEQUENCE [LARGE SCALE GENOMIC DNA]</scope>
</reference>
<dbReference type="SMART" id="SM00449">
    <property type="entry name" value="SPRY"/>
    <property type="match status" value="1"/>
</dbReference>
<dbReference type="CDD" id="cd16594">
    <property type="entry name" value="RING-HC_TRIM7-like_C-IV"/>
    <property type="match status" value="1"/>
</dbReference>
<keyword evidence="8" id="KW-0963">Cytoplasm</keyword>
<evidence type="ECO:0000259" key="28">
    <source>
        <dbReference type="PROSITE" id="PS50188"/>
    </source>
</evidence>
<keyword evidence="11" id="KW-0479">Metal-binding</keyword>
<keyword evidence="13" id="KW-0833">Ubl conjugation pathway</keyword>
<evidence type="ECO:0000256" key="8">
    <source>
        <dbReference type="ARBA" id="ARBA00022490"/>
    </source>
</evidence>
<dbReference type="SMART" id="SM00184">
    <property type="entry name" value="RING"/>
    <property type="match status" value="1"/>
</dbReference>
<dbReference type="SUPFAM" id="SSF57850">
    <property type="entry name" value="RING/U-box"/>
    <property type="match status" value="1"/>
</dbReference>
<dbReference type="Pfam" id="PF15227">
    <property type="entry name" value="zf-C3HC4_4"/>
    <property type="match status" value="1"/>
</dbReference>
<dbReference type="Gene3D" id="3.30.160.60">
    <property type="entry name" value="Classic Zinc Finger"/>
    <property type="match status" value="1"/>
</dbReference>
<evidence type="ECO:0000256" key="25">
    <source>
        <dbReference type="SAM" id="MobiDB-lite"/>
    </source>
</evidence>
<evidence type="ECO:0000259" key="27">
    <source>
        <dbReference type="PROSITE" id="PS50119"/>
    </source>
</evidence>
<comment type="caution">
    <text evidence="29">The sequence shown here is derived from an EMBL/GenBank/DDBJ whole genome shotgun (WGS) entry which is preliminary data.</text>
</comment>
<dbReference type="EC" id="2.3.2.27" evidence="7"/>
<evidence type="ECO:0000256" key="18">
    <source>
        <dbReference type="ARBA" id="ARBA00023242"/>
    </source>
</evidence>
<dbReference type="InterPro" id="IPR050143">
    <property type="entry name" value="TRIM/RBCC"/>
</dbReference>
<dbReference type="FunFam" id="2.60.120.920:FF:000004">
    <property type="entry name" value="Butyrophilin subfamily 1 member A1"/>
    <property type="match status" value="1"/>
</dbReference>
<dbReference type="Pfam" id="PF04032">
    <property type="entry name" value="Rpr2"/>
    <property type="match status" value="1"/>
</dbReference>
<dbReference type="Gene3D" id="6.20.50.20">
    <property type="match status" value="1"/>
</dbReference>
<evidence type="ECO:0000256" key="16">
    <source>
        <dbReference type="ARBA" id="ARBA00023054"/>
    </source>
</evidence>
<evidence type="ECO:0000256" key="12">
    <source>
        <dbReference type="ARBA" id="ARBA00022771"/>
    </source>
</evidence>
<keyword evidence="12 23" id="KW-0863">Zinc-finger</keyword>
<proteinExistence type="inferred from homology"/>
<comment type="function">
    <text evidence="19">E3 ubiquitin-protein ligase. May facilitate apoptosis by inhibiting APC/C-Cdh1-mediated poly-ubiquitination and subsequent proteasome-mediated degradation of the pro-apoptotic protein MOAP1. Regulates the G1/S transition of the cell cycle and DNA damage-induced G2 arrest by stabilizing CDKN1A/p21. Positively regulates CDKN1A/p21 stability by competing with DTL for CDKN1A/p21 binding, therefore disrupting DCX(DTL) E3 ubiquitin ligase complex-mediated CDKN1A/p21 ubiquitination and degradation.</text>
</comment>
<dbReference type="GO" id="GO:0005739">
    <property type="term" value="C:mitochondrion"/>
    <property type="evidence" value="ECO:0007669"/>
    <property type="project" value="UniProtKB-SubCell"/>
</dbReference>
<dbReference type="FunFam" id="3.30.40.10:FF:000171">
    <property type="entry name" value="E3 ubiquitin-protein ligase TRIM39"/>
    <property type="match status" value="1"/>
</dbReference>
<feature type="coiled-coil region" evidence="24">
    <location>
        <begin position="176"/>
        <end position="207"/>
    </location>
</feature>
<dbReference type="GO" id="GO:0006396">
    <property type="term" value="P:RNA processing"/>
    <property type="evidence" value="ECO:0007669"/>
    <property type="project" value="InterPro"/>
</dbReference>
<dbReference type="InterPro" id="IPR001841">
    <property type="entry name" value="Znf_RING"/>
</dbReference>
<dbReference type="InterPro" id="IPR013083">
    <property type="entry name" value="Znf_RING/FYVE/PHD"/>
</dbReference>
<evidence type="ECO:0000259" key="26">
    <source>
        <dbReference type="PROSITE" id="PS50089"/>
    </source>
</evidence>
<evidence type="ECO:0000256" key="5">
    <source>
        <dbReference type="ARBA" id="ARBA00004906"/>
    </source>
</evidence>
<evidence type="ECO:0000313" key="30">
    <source>
        <dbReference type="Proteomes" id="UP000308365"/>
    </source>
</evidence>
<name>A0A4U1EGH4_MONMO</name>
<dbReference type="PROSITE" id="PS50119">
    <property type="entry name" value="ZF_BBOX"/>
    <property type="match status" value="1"/>
</dbReference>
<dbReference type="PRINTS" id="PR01407">
    <property type="entry name" value="BUTYPHLNCDUF"/>
</dbReference>
<dbReference type="CDD" id="cd19780">
    <property type="entry name" value="Bbox2_TRIM39-like"/>
    <property type="match status" value="1"/>
</dbReference>
<dbReference type="Gene3D" id="2.60.120.920">
    <property type="match status" value="1"/>
</dbReference>
<dbReference type="SMART" id="SM00589">
    <property type="entry name" value="PRY"/>
    <property type="match status" value="1"/>
</dbReference>
<feature type="region of interest" description="Disordered" evidence="25">
    <location>
        <begin position="616"/>
        <end position="655"/>
    </location>
</feature>
<comment type="catalytic activity">
    <reaction evidence="1">
        <text>S-ubiquitinyl-[E2 ubiquitin-conjugating enzyme]-L-cysteine + [acceptor protein]-L-lysine = [E2 ubiquitin-conjugating enzyme]-L-cysteine + N(6)-ubiquitinyl-[acceptor protein]-L-lysine.</text>
        <dbReference type="EC" id="2.3.2.27"/>
    </reaction>
</comment>
<evidence type="ECO:0000256" key="23">
    <source>
        <dbReference type="PROSITE-ProRule" id="PRU00024"/>
    </source>
</evidence>
<dbReference type="Pfam" id="PF00643">
    <property type="entry name" value="zf-B_box"/>
    <property type="match status" value="1"/>
</dbReference>
<dbReference type="PANTHER" id="PTHR24103">
    <property type="entry name" value="E3 UBIQUITIN-PROTEIN LIGASE TRIM"/>
    <property type="match status" value="1"/>
</dbReference>
<evidence type="ECO:0000256" key="9">
    <source>
        <dbReference type="ARBA" id="ARBA00022679"/>
    </source>
</evidence>
<keyword evidence="10" id="KW-0053">Apoptosis</keyword>
<evidence type="ECO:0000256" key="17">
    <source>
        <dbReference type="ARBA" id="ARBA00023128"/>
    </source>
</evidence>
<dbReference type="AlphaFoldDB" id="A0A4U1EGH4"/>
<dbReference type="InterPro" id="IPR035033">
    <property type="entry name" value="PRY/SPRY_TRIM39"/>
</dbReference>
<dbReference type="InterPro" id="IPR000315">
    <property type="entry name" value="Znf_B-box"/>
</dbReference>
<sequence length="655" mass="75645">STAAALENLQVEASCSVCLEYLKEPVIIECGHNFCKACITRWWEDLERDFPCPVCRKTSRYRSLRPNRQLGSMVEIAKQLQAVKRKIRDESLCPQHHEALSLFCYEDQEAVCLICAISHTHRAHTVVPLDDATQEYKEKLQKCLEPLERKLQEITRCKSSEEKKPGELKRLVESRRQQILKEFEELHRRLDEEQQVLLSRLEEEEQDILQRLRENAAHLGDKRRDLAHLAAEVEGKCLQSGFEMLKDVKSTLEKCEKVKTMEVTSVSIELEKNFSNFPRQYFALRKILKQLIADVTLDPETAHPNLVLSEDRKSVKFVETRLRDLPDTPQRFTFYPCVLATEGFTSGRHYWEVEVGDKTHWAVGVCRDSVSRKGELTPLPETGYWRVRLWNGDKYAATTTPFTPLHIKVKPKRVGIFLDYEAGTLSFYNVTDRSHIYTFTDTFTEKLWPLFYPGIRAGRKNAAPLTIRPPTDWERPCADARERGYPRVGPVDCGVWGAIAARMAGQVKDREAFQRLSFLYQAAHCVLAQDPENQALARFYCHTERTIAKRLVLRRDPSVKRTLCRGCCSLLIPGLTCTQRQRRCKAQRWTVQTCLTCQRSQRFLNDPRHLLWGDRPEAQLGSQADPKPPQPLPNTTHRIPAHLPEEKVQPQSSNR</sequence>
<keyword evidence="18" id="KW-0539">Nucleus</keyword>
<keyword evidence="17" id="KW-0496">Mitochondrion</keyword>
<evidence type="ECO:0000256" key="10">
    <source>
        <dbReference type="ARBA" id="ARBA00022703"/>
    </source>
</evidence>
<comment type="similarity">
    <text evidence="6">Belongs to the TRIM/RBCC family.</text>
</comment>
<dbReference type="InterPro" id="IPR017907">
    <property type="entry name" value="Znf_RING_CS"/>
</dbReference>
<dbReference type="GO" id="GO:0006915">
    <property type="term" value="P:apoptotic process"/>
    <property type="evidence" value="ECO:0007669"/>
    <property type="project" value="UniProtKB-KW"/>
</dbReference>
<evidence type="ECO:0000256" key="13">
    <source>
        <dbReference type="ARBA" id="ARBA00022786"/>
    </source>
</evidence>
<keyword evidence="9" id="KW-0808">Transferase</keyword>
<feature type="non-terminal residue" evidence="29">
    <location>
        <position position="1"/>
    </location>
</feature>
<dbReference type="EMBL" id="RWIC01001600">
    <property type="protein sequence ID" value="TKC35198.1"/>
    <property type="molecule type" value="Genomic_DNA"/>
</dbReference>
<evidence type="ECO:0000256" key="4">
    <source>
        <dbReference type="ARBA" id="ARBA00004514"/>
    </source>
</evidence>
<keyword evidence="15" id="KW-0832">Ubl conjugation</keyword>
<feature type="domain" description="B30.2/SPRY" evidence="28">
    <location>
        <begin position="275"/>
        <end position="470"/>
    </location>
</feature>
<evidence type="ECO:0000313" key="29">
    <source>
        <dbReference type="EMBL" id="TKC35198.1"/>
    </source>
</evidence>
<dbReference type="GO" id="GO:0061630">
    <property type="term" value="F:ubiquitin protein ligase activity"/>
    <property type="evidence" value="ECO:0007669"/>
    <property type="project" value="UniProtKB-EC"/>
</dbReference>
<dbReference type="InterPro" id="IPR006574">
    <property type="entry name" value="PRY"/>
</dbReference>
<protein>
    <recommendedName>
        <fullName evidence="20">E3 ubiquitin-protein ligase TRIM39</fullName>
        <ecNumber evidence="7">2.3.2.27</ecNumber>
    </recommendedName>
    <alternativeName>
        <fullName evidence="21">RING-type E3 ubiquitin transferase TRIM39</fullName>
    </alternativeName>
    <alternativeName>
        <fullName evidence="22">Tripartite motif-containing protein 39</fullName>
    </alternativeName>
</protein>
<evidence type="ECO:0000256" key="22">
    <source>
        <dbReference type="ARBA" id="ARBA00076812"/>
    </source>
</evidence>
<evidence type="ECO:0000256" key="14">
    <source>
        <dbReference type="ARBA" id="ARBA00022833"/>
    </source>
</evidence>
<evidence type="ECO:0000256" key="11">
    <source>
        <dbReference type="ARBA" id="ARBA00022723"/>
    </source>
</evidence>
<dbReference type="GO" id="GO:0008270">
    <property type="term" value="F:zinc ion binding"/>
    <property type="evidence" value="ECO:0007669"/>
    <property type="project" value="UniProtKB-KW"/>
</dbReference>
<dbReference type="InterPro" id="IPR003879">
    <property type="entry name" value="Butyrophylin_SPRY"/>
</dbReference>
<dbReference type="InterPro" id="IPR001870">
    <property type="entry name" value="B30.2/SPRY"/>
</dbReference>
<feature type="non-terminal residue" evidence="29">
    <location>
        <position position="655"/>
    </location>
</feature>
<accession>A0A4U1EGH4</accession>
<evidence type="ECO:0000256" key="15">
    <source>
        <dbReference type="ARBA" id="ARBA00022843"/>
    </source>
</evidence>
<evidence type="ECO:0000256" key="24">
    <source>
        <dbReference type="SAM" id="Coils"/>
    </source>
</evidence>
<dbReference type="GO" id="GO:0005634">
    <property type="term" value="C:nucleus"/>
    <property type="evidence" value="ECO:0007669"/>
    <property type="project" value="UniProtKB-SubCell"/>
</dbReference>
<gene>
    <name evidence="29" type="ORF">EI555_011113</name>
</gene>
<evidence type="ECO:0000256" key="21">
    <source>
        <dbReference type="ARBA" id="ARBA00075969"/>
    </source>
</evidence>
<evidence type="ECO:0000256" key="7">
    <source>
        <dbReference type="ARBA" id="ARBA00012483"/>
    </source>
</evidence>
<feature type="domain" description="RING-type" evidence="26">
    <location>
        <begin position="15"/>
        <end position="56"/>
    </location>
</feature>
<evidence type="ECO:0000256" key="20">
    <source>
        <dbReference type="ARBA" id="ARBA00073070"/>
    </source>
</evidence>
<dbReference type="PROSITE" id="PS50089">
    <property type="entry name" value="ZF_RING_2"/>
    <property type="match status" value="1"/>
</dbReference>
<dbReference type="Proteomes" id="UP000308365">
    <property type="component" value="Unassembled WGS sequence"/>
</dbReference>
<dbReference type="InterPro" id="IPR003877">
    <property type="entry name" value="SPRY_dom"/>
</dbReference>
<dbReference type="FunFam" id="3.30.160.60:FF:004978">
    <property type="match status" value="1"/>
</dbReference>
<dbReference type="SUPFAM" id="SSF57845">
    <property type="entry name" value="B-box zinc-binding domain"/>
    <property type="match status" value="1"/>
</dbReference>
<dbReference type="Gene3D" id="3.30.40.10">
    <property type="entry name" value="Zinc/RING finger domain, C3HC4 (zinc finger)"/>
    <property type="match status" value="1"/>
</dbReference>
<dbReference type="CDD" id="cd13745">
    <property type="entry name" value="SPRY_PRY_TRIM39"/>
    <property type="match status" value="1"/>
</dbReference>